<organism evidence="3 4">
    <name type="scientific">Roseibium denhamense</name>
    <dbReference type="NCBI Taxonomy" id="76305"/>
    <lineage>
        <taxon>Bacteria</taxon>
        <taxon>Pseudomonadati</taxon>
        <taxon>Pseudomonadota</taxon>
        <taxon>Alphaproteobacteria</taxon>
        <taxon>Hyphomicrobiales</taxon>
        <taxon>Stappiaceae</taxon>
        <taxon>Roseibium</taxon>
    </lineage>
</organism>
<evidence type="ECO:0000256" key="1">
    <source>
        <dbReference type="SAM" id="MobiDB-lite"/>
    </source>
</evidence>
<sequence>MAEQLGLLGKDVTMTRKFKVTGRVDGVYQTTRPEDFQTAKVDALEVTFEGIPGDRHGGHTRKSGGREPWYPRGTEMCNERQISILSDEELHQIAARMDIPELKSEWIGGNILLSGIPQLSLVPPRTRLEFEGGVVIRIDGDNVPCRIAGTGIAGNFPGREGLDLLFPKVARRLRGLVGFIEIPGIIRAGETATAHIPEQWVYQPE</sequence>
<dbReference type="Proteomes" id="UP001157914">
    <property type="component" value="Unassembled WGS sequence"/>
</dbReference>
<dbReference type="InterPro" id="IPR011037">
    <property type="entry name" value="Pyrv_Knase-like_insert_dom_sf"/>
</dbReference>
<dbReference type="InterPro" id="IPR005302">
    <property type="entry name" value="MoCF_Sase_C"/>
</dbReference>
<comment type="caution">
    <text evidence="3">The sequence shown here is derived from an EMBL/GenBank/DDBJ whole genome shotgun (WGS) entry which is preliminary data.</text>
</comment>
<accession>A0ABY1PN04</accession>
<dbReference type="RefSeq" id="WP_155189351.1">
    <property type="nucleotide sequence ID" value="NZ_BAAAEA010000003.1"/>
</dbReference>
<feature type="domain" description="MOSC" evidence="2">
    <location>
        <begin position="38"/>
        <end position="195"/>
    </location>
</feature>
<keyword evidence="4" id="KW-1185">Reference proteome</keyword>
<evidence type="ECO:0000313" key="4">
    <source>
        <dbReference type="Proteomes" id="UP001157914"/>
    </source>
</evidence>
<dbReference type="PROSITE" id="PS51340">
    <property type="entry name" value="MOSC"/>
    <property type="match status" value="1"/>
</dbReference>
<dbReference type="SUPFAM" id="SSF50800">
    <property type="entry name" value="PK beta-barrel domain-like"/>
    <property type="match status" value="1"/>
</dbReference>
<protein>
    <recommendedName>
        <fullName evidence="2">MOSC domain-containing protein</fullName>
    </recommendedName>
</protein>
<dbReference type="PANTHER" id="PTHR36930:SF1">
    <property type="entry name" value="MOSC DOMAIN-CONTAINING PROTEIN"/>
    <property type="match status" value="1"/>
</dbReference>
<gene>
    <name evidence="3" type="ORF">SAMN06265374_4346</name>
</gene>
<evidence type="ECO:0000313" key="3">
    <source>
        <dbReference type="EMBL" id="SMP36863.1"/>
    </source>
</evidence>
<reference evidence="3 4" key="1">
    <citation type="submission" date="2017-05" db="EMBL/GenBank/DDBJ databases">
        <authorList>
            <person name="Varghese N."/>
            <person name="Submissions S."/>
        </authorList>
    </citation>
    <scope>NUCLEOTIDE SEQUENCE [LARGE SCALE GENOMIC DNA]</scope>
    <source>
        <strain evidence="3 4">DSM 15949</strain>
    </source>
</reference>
<dbReference type="EMBL" id="FXTT01000008">
    <property type="protein sequence ID" value="SMP36863.1"/>
    <property type="molecule type" value="Genomic_DNA"/>
</dbReference>
<dbReference type="Gene3D" id="2.40.33.20">
    <property type="entry name" value="PK beta-barrel domain-like"/>
    <property type="match status" value="1"/>
</dbReference>
<evidence type="ECO:0000259" key="2">
    <source>
        <dbReference type="PROSITE" id="PS51340"/>
    </source>
</evidence>
<dbReference type="InterPro" id="IPR052716">
    <property type="entry name" value="MOSC_domain"/>
</dbReference>
<dbReference type="Pfam" id="PF03473">
    <property type="entry name" value="MOSC"/>
    <property type="match status" value="1"/>
</dbReference>
<proteinExistence type="predicted"/>
<name>A0ABY1PN04_9HYPH</name>
<dbReference type="PANTHER" id="PTHR36930">
    <property type="entry name" value="METAL-SULFUR CLUSTER BIOSYNTHESIS PROTEINS YUAD-RELATED"/>
    <property type="match status" value="1"/>
</dbReference>
<feature type="region of interest" description="Disordered" evidence="1">
    <location>
        <begin position="51"/>
        <end position="73"/>
    </location>
</feature>